<evidence type="ECO:0000313" key="2">
    <source>
        <dbReference type="EMBL" id="MDV6376429.1"/>
    </source>
</evidence>
<name>A0ABU4DXM2_9DEIO</name>
<gene>
    <name evidence="2" type="ORF">ORD21_17685</name>
</gene>
<keyword evidence="1" id="KW-0175">Coiled coil</keyword>
<accession>A0ABU4DXM2</accession>
<dbReference type="EMBL" id="JAPMIV010000062">
    <property type="protein sequence ID" value="MDV6376429.1"/>
    <property type="molecule type" value="Genomic_DNA"/>
</dbReference>
<sequence length="115" mass="12562">MTLTPTERAVQQVAALRPDQLPVAAYHHATQTVRQEMVEEINELQTACADLSVRLACGPHAAEFEEISDELAAARAELARTTRNLESLHAMSEEDEAMAALYAAGLHLARIRGLI</sequence>
<dbReference type="Proteomes" id="UP001276150">
    <property type="component" value="Unassembled WGS sequence"/>
</dbReference>
<keyword evidence="3" id="KW-1185">Reference proteome</keyword>
<reference evidence="2 3" key="1">
    <citation type="submission" date="2022-11" db="EMBL/GenBank/DDBJ databases">
        <title>Deinococcus ZS9-10, Low Temperature and Draught-tolerating, UV-resistant Bacteria from Continental Antarctica.</title>
        <authorList>
            <person name="Cheng L."/>
        </authorList>
    </citation>
    <scope>NUCLEOTIDE SEQUENCE [LARGE SCALE GENOMIC DNA]</scope>
    <source>
        <strain evidence="2 3">ZS9-10</strain>
    </source>
</reference>
<protein>
    <submittedName>
        <fullName evidence="2">Uncharacterized protein</fullName>
    </submittedName>
</protein>
<organism evidence="2 3">
    <name type="scientific">Deinococcus arenicola</name>
    <dbReference type="NCBI Taxonomy" id="2994950"/>
    <lineage>
        <taxon>Bacteria</taxon>
        <taxon>Thermotogati</taxon>
        <taxon>Deinococcota</taxon>
        <taxon>Deinococci</taxon>
        <taxon>Deinococcales</taxon>
        <taxon>Deinococcaceae</taxon>
        <taxon>Deinococcus</taxon>
    </lineage>
</organism>
<evidence type="ECO:0000313" key="3">
    <source>
        <dbReference type="Proteomes" id="UP001276150"/>
    </source>
</evidence>
<evidence type="ECO:0000256" key="1">
    <source>
        <dbReference type="SAM" id="Coils"/>
    </source>
</evidence>
<dbReference type="RefSeq" id="WP_317641785.1">
    <property type="nucleotide sequence ID" value="NZ_JAPMIV010000062.1"/>
</dbReference>
<feature type="coiled-coil region" evidence="1">
    <location>
        <begin position="34"/>
        <end position="91"/>
    </location>
</feature>
<proteinExistence type="predicted"/>
<comment type="caution">
    <text evidence="2">The sequence shown here is derived from an EMBL/GenBank/DDBJ whole genome shotgun (WGS) entry which is preliminary data.</text>
</comment>